<gene>
    <name evidence="1" type="ORF">AWZ03_008646</name>
</gene>
<evidence type="ECO:0000313" key="1">
    <source>
        <dbReference type="EMBL" id="TDG44915.1"/>
    </source>
</evidence>
<accession>A0A484BAW6</accession>
<keyword evidence="2" id="KW-1185">Reference proteome</keyword>
<name>A0A484BAW6_DRONA</name>
<reference evidence="1 2" key="1">
    <citation type="journal article" date="2019" name="J. Hered.">
        <title>An Improved Genome Assembly for Drosophila navojoa, the Basal Species in the mojavensis Cluster.</title>
        <authorList>
            <person name="Vanderlinde T."/>
            <person name="Dupim E.G."/>
            <person name="Nazario-Yepiz N.O."/>
            <person name="Carvalho A.B."/>
        </authorList>
    </citation>
    <scope>NUCLEOTIDE SEQUENCE [LARGE SCALE GENOMIC DNA]</scope>
    <source>
        <strain evidence="1">Navoj_Jal97</strain>
        <tissue evidence="1">Whole organism</tissue>
    </source>
</reference>
<organism evidence="1 2">
    <name type="scientific">Drosophila navojoa</name>
    <name type="common">Fruit fly</name>
    <dbReference type="NCBI Taxonomy" id="7232"/>
    <lineage>
        <taxon>Eukaryota</taxon>
        <taxon>Metazoa</taxon>
        <taxon>Ecdysozoa</taxon>
        <taxon>Arthropoda</taxon>
        <taxon>Hexapoda</taxon>
        <taxon>Insecta</taxon>
        <taxon>Pterygota</taxon>
        <taxon>Neoptera</taxon>
        <taxon>Endopterygota</taxon>
        <taxon>Diptera</taxon>
        <taxon>Brachycera</taxon>
        <taxon>Muscomorpha</taxon>
        <taxon>Ephydroidea</taxon>
        <taxon>Drosophilidae</taxon>
        <taxon>Drosophila</taxon>
    </lineage>
</organism>
<comment type="caution">
    <text evidence="1">The sequence shown here is derived from an EMBL/GenBank/DDBJ whole genome shotgun (WGS) entry which is preliminary data.</text>
</comment>
<dbReference type="EMBL" id="LSRL02000091">
    <property type="protein sequence ID" value="TDG44915.1"/>
    <property type="molecule type" value="Genomic_DNA"/>
</dbReference>
<protein>
    <submittedName>
        <fullName evidence="1">Uncharacterized protein</fullName>
    </submittedName>
</protein>
<sequence>MALTAIPS</sequence>
<proteinExistence type="predicted"/>
<dbReference type="Proteomes" id="UP000295192">
    <property type="component" value="Unassembled WGS sequence"/>
</dbReference>
<feature type="non-terminal residue" evidence="1">
    <location>
        <position position="8"/>
    </location>
</feature>
<evidence type="ECO:0000313" key="2">
    <source>
        <dbReference type="Proteomes" id="UP000295192"/>
    </source>
</evidence>